<dbReference type="AlphaFoldDB" id="X8DUB5"/>
<dbReference type="EMBL" id="JAOJ01000002">
    <property type="protein sequence ID" value="EUA72212.1"/>
    <property type="molecule type" value="Genomic_DNA"/>
</dbReference>
<accession>X8DUB5</accession>
<dbReference type="PATRIC" id="fig|1299321.3.peg.1676"/>
<comment type="caution">
    <text evidence="1">The sequence shown here is derived from an EMBL/GenBank/DDBJ whole genome shotgun (WGS) entry which is preliminary data.</text>
</comment>
<sequence length="38" mass="4122">MRAIDPGIPLAKQGPNTIDNIVRHTGYAAGRKSDKPVY</sequence>
<organism evidence="1 2">
    <name type="scientific">Mycobacteroides abscessus subsp. bolletii 1513</name>
    <dbReference type="NCBI Taxonomy" id="1299321"/>
    <lineage>
        <taxon>Bacteria</taxon>
        <taxon>Bacillati</taxon>
        <taxon>Actinomycetota</taxon>
        <taxon>Actinomycetes</taxon>
        <taxon>Mycobacteriales</taxon>
        <taxon>Mycobacteriaceae</taxon>
        <taxon>Mycobacteroides</taxon>
        <taxon>Mycobacteroides abscessus</taxon>
    </lineage>
</organism>
<evidence type="ECO:0000313" key="1">
    <source>
        <dbReference type="EMBL" id="EUA72212.1"/>
    </source>
</evidence>
<evidence type="ECO:0000313" key="2">
    <source>
        <dbReference type="Proteomes" id="UP000023351"/>
    </source>
</evidence>
<protein>
    <submittedName>
        <fullName evidence="1">Uncharacterized protein</fullName>
    </submittedName>
</protein>
<proteinExistence type="predicted"/>
<reference evidence="1 2" key="1">
    <citation type="submission" date="2013-12" db="EMBL/GenBank/DDBJ databases">
        <authorList>
            <person name="Zelazny A."/>
            <person name="Olivier K."/>
            <person name="Holland S."/>
            <person name="Lenaerts A."/>
            <person name="Ordway D."/>
            <person name="DeGroote M.A."/>
            <person name="Parker T."/>
            <person name="Sizemore C."/>
            <person name="Tallon L.J."/>
            <person name="Sadzewicz L.K."/>
            <person name="Sengamalay N."/>
            <person name="Fraser C.M."/>
            <person name="Hine E."/>
            <person name="Shefchek K.A."/>
            <person name="Das S.P."/>
            <person name="Tettelin H."/>
        </authorList>
    </citation>
    <scope>NUCLEOTIDE SEQUENCE [LARGE SCALE GENOMIC DNA]</scope>
    <source>
        <strain evidence="1 2">1513</strain>
    </source>
</reference>
<name>X8DUB5_9MYCO</name>
<dbReference type="Proteomes" id="UP000023351">
    <property type="component" value="Unassembled WGS sequence"/>
</dbReference>
<gene>
    <name evidence="1" type="ORF">I540_1747</name>
</gene>